<dbReference type="Pfam" id="PF17919">
    <property type="entry name" value="RT_RNaseH_2"/>
    <property type="match status" value="1"/>
</dbReference>
<keyword evidence="2" id="KW-0808">Transferase</keyword>
<accession>A0A9R1WBT7</accession>
<evidence type="ECO:0000256" key="1">
    <source>
        <dbReference type="ARBA" id="ARBA00022670"/>
    </source>
</evidence>
<keyword evidence="4" id="KW-0540">Nuclease</keyword>
<keyword evidence="20" id="KW-1185">Reference proteome</keyword>
<dbReference type="InterPro" id="IPR041588">
    <property type="entry name" value="Integrase_H2C2"/>
</dbReference>
<dbReference type="GO" id="GO:0006310">
    <property type="term" value="P:DNA recombination"/>
    <property type="evidence" value="ECO:0007669"/>
    <property type="project" value="UniProtKB-KW"/>
</dbReference>
<dbReference type="InterPro" id="IPR043128">
    <property type="entry name" value="Rev_trsase/Diguanyl_cyclase"/>
</dbReference>
<dbReference type="InterPro" id="IPR012337">
    <property type="entry name" value="RNaseH-like_sf"/>
</dbReference>
<dbReference type="Pfam" id="PF08284">
    <property type="entry name" value="RVP_2"/>
    <property type="match status" value="1"/>
</dbReference>
<dbReference type="PANTHER" id="PTHR37984:SF5">
    <property type="entry name" value="PROTEIN NYNRIN-LIKE"/>
    <property type="match status" value="1"/>
</dbReference>
<dbReference type="PROSITE" id="PS50994">
    <property type="entry name" value="INTEGRASE"/>
    <property type="match status" value="1"/>
</dbReference>
<feature type="domain" description="Integrase catalytic" evidence="18">
    <location>
        <begin position="721"/>
        <end position="823"/>
    </location>
</feature>
<reference evidence="19 20" key="1">
    <citation type="journal article" date="2017" name="Nat. Commun.">
        <title>Genome assembly with in vitro proximity ligation data and whole-genome triplication in lettuce.</title>
        <authorList>
            <person name="Reyes-Chin-Wo S."/>
            <person name="Wang Z."/>
            <person name="Yang X."/>
            <person name="Kozik A."/>
            <person name="Arikit S."/>
            <person name="Song C."/>
            <person name="Xia L."/>
            <person name="Froenicke L."/>
            <person name="Lavelle D.O."/>
            <person name="Truco M.J."/>
            <person name="Xia R."/>
            <person name="Zhu S."/>
            <person name="Xu C."/>
            <person name="Xu H."/>
            <person name="Xu X."/>
            <person name="Cox K."/>
            <person name="Korf I."/>
            <person name="Meyers B.C."/>
            <person name="Michelmore R.W."/>
        </authorList>
    </citation>
    <scope>NUCLEOTIDE SEQUENCE [LARGE SCALE GENOMIC DNA]</scope>
    <source>
        <strain evidence="20">cv. Salinas</strain>
        <tissue evidence="19">Seedlings</tissue>
    </source>
</reference>
<dbReference type="Gene3D" id="3.30.420.10">
    <property type="entry name" value="Ribonuclease H-like superfamily/Ribonuclease H"/>
    <property type="match status" value="2"/>
</dbReference>
<dbReference type="Pfam" id="PF24626">
    <property type="entry name" value="SH3_Tf2-1"/>
    <property type="match status" value="1"/>
</dbReference>
<evidence type="ECO:0000256" key="11">
    <source>
        <dbReference type="ARBA" id="ARBA00022908"/>
    </source>
</evidence>
<dbReference type="GO" id="GO:0006508">
    <property type="term" value="P:proteolysis"/>
    <property type="evidence" value="ECO:0007669"/>
    <property type="project" value="UniProtKB-KW"/>
</dbReference>
<evidence type="ECO:0008006" key="21">
    <source>
        <dbReference type="Google" id="ProtNLM"/>
    </source>
</evidence>
<keyword evidence="8" id="KW-0378">Hydrolase</keyword>
<dbReference type="GO" id="GO:0004519">
    <property type="term" value="F:endonuclease activity"/>
    <property type="evidence" value="ECO:0007669"/>
    <property type="project" value="UniProtKB-KW"/>
</dbReference>
<evidence type="ECO:0000256" key="7">
    <source>
        <dbReference type="ARBA" id="ARBA00022759"/>
    </source>
</evidence>
<dbReference type="PROSITE" id="PS50878">
    <property type="entry name" value="RT_POL"/>
    <property type="match status" value="1"/>
</dbReference>
<dbReference type="GO" id="GO:0004190">
    <property type="term" value="F:aspartic-type endopeptidase activity"/>
    <property type="evidence" value="ECO:0007669"/>
    <property type="project" value="UniProtKB-KW"/>
</dbReference>
<dbReference type="Pfam" id="PF00078">
    <property type="entry name" value="RVT_1"/>
    <property type="match status" value="1"/>
</dbReference>
<dbReference type="Gene3D" id="3.10.10.10">
    <property type="entry name" value="HIV Type 1 Reverse Transcriptase, subunit A, domain 1"/>
    <property type="match status" value="1"/>
</dbReference>
<dbReference type="CDD" id="cd09274">
    <property type="entry name" value="RNase_HI_RT_Ty3"/>
    <property type="match status" value="1"/>
</dbReference>
<dbReference type="Pfam" id="PF17921">
    <property type="entry name" value="Integrase_H2C2"/>
    <property type="match status" value="1"/>
</dbReference>
<dbReference type="InterPro" id="IPR001584">
    <property type="entry name" value="Integrase_cat-core"/>
</dbReference>
<keyword evidence="16" id="KW-0511">Multifunctional enzyme</keyword>
<evidence type="ECO:0000256" key="12">
    <source>
        <dbReference type="ARBA" id="ARBA00022918"/>
    </source>
</evidence>
<dbReference type="CDD" id="cd01647">
    <property type="entry name" value="RT_LTR"/>
    <property type="match status" value="1"/>
</dbReference>
<evidence type="ECO:0000313" key="19">
    <source>
        <dbReference type="EMBL" id="KAJ0223807.1"/>
    </source>
</evidence>
<evidence type="ECO:0000256" key="13">
    <source>
        <dbReference type="ARBA" id="ARBA00022932"/>
    </source>
</evidence>
<dbReference type="GO" id="GO:0003723">
    <property type="term" value="F:RNA binding"/>
    <property type="evidence" value="ECO:0007669"/>
    <property type="project" value="UniProtKB-KW"/>
</dbReference>
<dbReference type="Gene3D" id="3.10.20.370">
    <property type="match status" value="1"/>
</dbReference>
<keyword evidence="13" id="KW-0239">DNA-directed DNA polymerase</keyword>
<dbReference type="InterPro" id="IPR043502">
    <property type="entry name" value="DNA/RNA_pol_sf"/>
</dbReference>
<dbReference type="InterPro" id="IPR050951">
    <property type="entry name" value="Retrovirus_Pol_polyprotein"/>
</dbReference>
<evidence type="ECO:0000256" key="4">
    <source>
        <dbReference type="ARBA" id="ARBA00022722"/>
    </source>
</evidence>
<evidence type="ECO:0000259" key="18">
    <source>
        <dbReference type="PROSITE" id="PS50994"/>
    </source>
</evidence>
<dbReference type="SUPFAM" id="SSF50630">
    <property type="entry name" value="Acid proteases"/>
    <property type="match status" value="1"/>
</dbReference>
<keyword evidence="5" id="KW-0479">Metal-binding</keyword>
<dbReference type="GO" id="GO:0015074">
    <property type="term" value="P:DNA integration"/>
    <property type="evidence" value="ECO:0007669"/>
    <property type="project" value="UniProtKB-KW"/>
</dbReference>
<evidence type="ECO:0000256" key="5">
    <source>
        <dbReference type="ARBA" id="ARBA00022723"/>
    </source>
</evidence>
<dbReference type="InterPro" id="IPR036397">
    <property type="entry name" value="RNaseH_sf"/>
</dbReference>
<evidence type="ECO:0000256" key="2">
    <source>
        <dbReference type="ARBA" id="ARBA00022679"/>
    </source>
</evidence>
<name>A0A9R1WBT7_LACSA</name>
<keyword evidence="3" id="KW-0548">Nucleotidyltransferase</keyword>
<evidence type="ECO:0000256" key="3">
    <source>
        <dbReference type="ARBA" id="ARBA00022695"/>
    </source>
</evidence>
<keyword evidence="10" id="KW-0694">RNA-binding</keyword>
<keyword evidence="6" id="KW-0064">Aspartyl protease</keyword>
<keyword evidence="14" id="KW-0238">DNA-binding</keyword>
<dbReference type="InterPro" id="IPR001969">
    <property type="entry name" value="Aspartic_peptidase_AS"/>
</dbReference>
<evidence type="ECO:0000256" key="6">
    <source>
        <dbReference type="ARBA" id="ARBA00022750"/>
    </source>
</evidence>
<evidence type="ECO:0000256" key="9">
    <source>
        <dbReference type="ARBA" id="ARBA00022842"/>
    </source>
</evidence>
<dbReference type="Gene3D" id="2.40.70.10">
    <property type="entry name" value="Acid Proteases"/>
    <property type="match status" value="1"/>
</dbReference>
<evidence type="ECO:0000256" key="10">
    <source>
        <dbReference type="ARBA" id="ARBA00022884"/>
    </source>
</evidence>
<dbReference type="GO" id="GO:0046872">
    <property type="term" value="F:metal ion binding"/>
    <property type="evidence" value="ECO:0007669"/>
    <property type="project" value="UniProtKB-KW"/>
</dbReference>
<dbReference type="AlphaFoldDB" id="A0A9R1WBT7"/>
<evidence type="ECO:0000259" key="17">
    <source>
        <dbReference type="PROSITE" id="PS50878"/>
    </source>
</evidence>
<comment type="caution">
    <text evidence="19">The sequence shown here is derived from an EMBL/GenBank/DDBJ whole genome shotgun (WGS) entry which is preliminary data.</text>
</comment>
<dbReference type="InterPro" id="IPR056924">
    <property type="entry name" value="SH3_Tf2-1"/>
</dbReference>
<organism evidence="19 20">
    <name type="scientific">Lactuca sativa</name>
    <name type="common">Garden lettuce</name>
    <dbReference type="NCBI Taxonomy" id="4236"/>
    <lineage>
        <taxon>Eukaryota</taxon>
        <taxon>Viridiplantae</taxon>
        <taxon>Streptophyta</taxon>
        <taxon>Embryophyta</taxon>
        <taxon>Tracheophyta</taxon>
        <taxon>Spermatophyta</taxon>
        <taxon>Magnoliopsida</taxon>
        <taxon>eudicotyledons</taxon>
        <taxon>Gunneridae</taxon>
        <taxon>Pentapetalae</taxon>
        <taxon>asterids</taxon>
        <taxon>campanulids</taxon>
        <taxon>Asterales</taxon>
        <taxon>Asteraceae</taxon>
        <taxon>Cichorioideae</taxon>
        <taxon>Cichorieae</taxon>
        <taxon>Lactucinae</taxon>
        <taxon>Lactuca</taxon>
    </lineage>
</organism>
<gene>
    <name evidence="19" type="ORF">LSAT_V11C200072260</name>
</gene>
<dbReference type="PANTHER" id="PTHR37984">
    <property type="entry name" value="PROTEIN CBG26694"/>
    <property type="match status" value="1"/>
</dbReference>
<keyword evidence="1" id="KW-0645">Protease</keyword>
<proteinExistence type="predicted"/>
<dbReference type="GO" id="GO:0003887">
    <property type="term" value="F:DNA-directed DNA polymerase activity"/>
    <property type="evidence" value="ECO:0007669"/>
    <property type="project" value="UniProtKB-KW"/>
</dbReference>
<keyword evidence="12" id="KW-0695">RNA-directed DNA polymerase</keyword>
<evidence type="ECO:0000256" key="16">
    <source>
        <dbReference type="ARBA" id="ARBA00023268"/>
    </source>
</evidence>
<dbReference type="CDD" id="cd00303">
    <property type="entry name" value="retropepsin_like"/>
    <property type="match status" value="1"/>
</dbReference>
<keyword evidence="7" id="KW-0255">Endonuclease</keyword>
<dbReference type="Proteomes" id="UP000235145">
    <property type="component" value="Unassembled WGS sequence"/>
</dbReference>
<evidence type="ECO:0000256" key="14">
    <source>
        <dbReference type="ARBA" id="ARBA00023125"/>
    </source>
</evidence>
<dbReference type="InterPro" id="IPR021109">
    <property type="entry name" value="Peptidase_aspartic_dom_sf"/>
</dbReference>
<dbReference type="FunFam" id="3.10.10.10:FF:000007">
    <property type="entry name" value="Retrovirus-related Pol polyprotein from transposon 17.6-like Protein"/>
    <property type="match status" value="1"/>
</dbReference>
<dbReference type="InterPro" id="IPR000477">
    <property type="entry name" value="RT_dom"/>
</dbReference>
<evidence type="ECO:0000256" key="15">
    <source>
        <dbReference type="ARBA" id="ARBA00023172"/>
    </source>
</evidence>
<dbReference type="Gene3D" id="1.10.340.70">
    <property type="match status" value="1"/>
</dbReference>
<dbReference type="PROSITE" id="PS00141">
    <property type="entry name" value="ASP_PROTEASE"/>
    <property type="match status" value="1"/>
</dbReference>
<dbReference type="InterPro" id="IPR041577">
    <property type="entry name" value="RT_RNaseH_2"/>
</dbReference>
<dbReference type="GO" id="GO:0003677">
    <property type="term" value="F:DNA binding"/>
    <property type="evidence" value="ECO:0007669"/>
    <property type="project" value="UniProtKB-KW"/>
</dbReference>
<dbReference type="Gene3D" id="3.30.70.270">
    <property type="match status" value="1"/>
</dbReference>
<protein>
    <recommendedName>
        <fullName evidence="21">Reverse transcriptase</fullName>
    </recommendedName>
</protein>
<keyword evidence="11" id="KW-0229">DNA integration</keyword>
<dbReference type="EMBL" id="NBSK02000002">
    <property type="protein sequence ID" value="KAJ0223807.1"/>
    <property type="molecule type" value="Genomic_DNA"/>
</dbReference>
<dbReference type="GO" id="GO:0003964">
    <property type="term" value="F:RNA-directed DNA polymerase activity"/>
    <property type="evidence" value="ECO:0007669"/>
    <property type="project" value="UniProtKB-KW"/>
</dbReference>
<feature type="domain" description="Reverse transcriptase" evidence="17">
    <location>
        <begin position="209"/>
        <end position="390"/>
    </location>
</feature>
<keyword evidence="15" id="KW-0233">DNA recombination</keyword>
<dbReference type="FunFam" id="3.30.70.270:FF:000020">
    <property type="entry name" value="Transposon Tf2-6 polyprotein-like Protein"/>
    <property type="match status" value="1"/>
</dbReference>
<sequence length="997" mass="113712">MAEVSLNSVSGLTSPRTMKVLGKIGDKEVVVLVDSGATHNFVSSRLIDELALVVTGTRSVGVKLGNGVIARTFGCCKGFVLELPELRVIEDFLPFELGGSDMILGIKWLQTLGDMTVNWLELRMQFWLDHRLVTLRGDPSLSKSMASCKTLQKLLQQEGEGYLAHLQGNYGLLNSGITSAPIKAVLDGFGDVFSLPVGLPPTRSHNHSIILKEGTPPVSVRPYRYPHVQKDEIERWRFCVDYRALNKATVLDKFPIPVIDELLDELHGSVIFSRLDLKSGYHQIRMREADVPKTAFRTHEGHYEFLVMPFGLTNAPATFQSLMNRVFQPFLRRFVLVFFDDILVYSKSEDEHVGHLSRVLQTMRKHKLFANQPKTLRELRGFLGLTGYYRKFVRNYGKIAGPLTEQLKKDNFGWNEGAAQAFQQLKFAMTRVPVLALPDFNKTFVVETDASGFGVGVVLMQDARPIAYFSQVLGSRARLKSVYERELMAIVFAVQKWRPYLLGRKFIVRTDQRSLKYLLEQRVVAEDHQKWLSKLLGYNFDIEYRPRKENNAVDALSRKIGVECGALATGCNIDWGRLWRELELDTKLVGLRQRLRDGQQVPVGFSIEKDRLLFKGRLVLNRNSEWIPKLFHEFHGSAMGGHSGVQKTYQRMARELFWTGMKGDIARMVAQCDVCQRQKYSTLAPSGLLQPLELPNKVWSEVTMDFIGGLPKSEGFSVIFVVVDRLSKYTHFVPLKHPYTALTVAGVFLREVGAKLKRSTAYHPQTDGQTEVVNRCLETYLRCFVADSPRKWAKWLSWAEFWYNTSFHTSSNTTPFRVLYGRDPPHLVYYGSQRSSVGSVEEYLEERDLMLGELKKSLLHAQQLMKIKADKHRREEEFVVGDRVFLKLQPYRQRTVARRPNEKLAPHYFGPFEVLERIGRVAYRLRLPDSARIHDVFHISQLKKAVGNHLVLPQLPSTLTADMEVLLEPAQIEGVREGASGQEVLIRWKDLPSYEAT</sequence>
<evidence type="ECO:0000313" key="20">
    <source>
        <dbReference type="Proteomes" id="UP000235145"/>
    </source>
</evidence>
<dbReference type="SUPFAM" id="SSF53098">
    <property type="entry name" value="Ribonuclease H-like"/>
    <property type="match status" value="1"/>
</dbReference>
<evidence type="ECO:0000256" key="8">
    <source>
        <dbReference type="ARBA" id="ARBA00022801"/>
    </source>
</evidence>
<dbReference type="SUPFAM" id="SSF56672">
    <property type="entry name" value="DNA/RNA polymerases"/>
    <property type="match status" value="1"/>
</dbReference>
<keyword evidence="9" id="KW-0460">Magnesium</keyword>